<dbReference type="InterPro" id="IPR036291">
    <property type="entry name" value="NAD(P)-bd_dom_sf"/>
</dbReference>
<name>A0A1I5DQW3_9FIRM</name>
<evidence type="ECO:0000256" key="2">
    <source>
        <dbReference type="ARBA" id="ARBA00023002"/>
    </source>
</evidence>
<protein>
    <submittedName>
        <fullName evidence="5">3-oxoacyl-[acyl-carrier protein] reductase</fullName>
    </submittedName>
</protein>
<keyword evidence="3" id="KW-0753">Steroid metabolism</keyword>
<dbReference type="PRINTS" id="PR00080">
    <property type="entry name" value="SDRFAMILY"/>
</dbReference>
<dbReference type="AlphaFoldDB" id="A0A1I5DQW3"/>
<reference evidence="5 6" key="1">
    <citation type="submission" date="2016-10" db="EMBL/GenBank/DDBJ databases">
        <authorList>
            <person name="de Groot N.N."/>
        </authorList>
    </citation>
    <scope>NUCLEOTIDE SEQUENCE [LARGE SCALE GENOMIC DNA]</scope>
    <source>
        <strain evidence="5 6">DSM 1283</strain>
    </source>
</reference>
<evidence type="ECO:0000256" key="1">
    <source>
        <dbReference type="ARBA" id="ARBA00006484"/>
    </source>
</evidence>
<dbReference type="PANTHER" id="PTHR42879">
    <property type="entry name" value="3-OXOACYL-(ACYL-CARRIER-PROTEIN) REDUCTASE"/>
    <property type="match status" value="1"/>
</dbReference>
<dbReference type="PRINTS" id="PR00081">
    <property type="entry name" value="GDHRDH"/>
</dbReference>
<dbReference type="PANTHER" id="PTHR42879:SF2">
    <property type="entry name" value="3-OXOACYL-[ACYL-CARRIER-PROTEIN] REDUCTASE FABG"/>
    <property type="match status" value="1"/>
</dbReference>
<evidence type="ECO:0000256" key="3">
    <source>
        <dbReference type="ARBA" id="ARBA00023221"/>
    </source>
</evidence>
<sequence length="243" mass="26271">MQNKTILVTGSSRGIGKAIAIKYAKEGYSVIINCAHREEELLAAKKEIERYQVPCLSFLGDISNYDVAAQLFQQVSNTFGHLDVLVNNAGISYIGLFTEMTPSDWHKVIDTNLTSVFNCCRLAAPLMISRKSGKIINISSVWGLAGASCEVAYSASKGGIHAFTKALAKELAPSNIQVNAIACGVIDTEMNGFLSAEDKDSLVEEIPANRFGTSEEVGELVYQLTHGNEYLTGQIISLDGGWI</sequence>
<proteinExistence type="inferred from homology"/>
<dbReference type="InterPro" id="IPR002347">
    <property type="entry name" value="SDR_fam"/>
</dbReference>
<dbReference type="STRING" id="1527.SAMN04489757_106147"/>
<dbReference type="InterPro" id="IPR050259">
    <property type="entry name" value="SDR"/>
</dbReference>
<dbReference type="OrthoDB" id="9803333at2"/>
<dbReference type="GO" id="GO:0032787">
    <property type="term" value="P:monocarboxylic acid metabolic process"/>
    <property type="evidence" value="ECO:0007669"/>
    <property type="project" value="UniProtKB-ARBA"/>
</dbReference>
<dbReference type="GO" id="GO:0008202">
    <property type="term" value="P:steroid metabolic process"/>
    <property type="evidence" value="ECO:0007669"/>
    <property type="project" value="UniProtKB-KW"/>
</dbReference>
<accession>A0A1I5DQW3</accession>
<gene>
    <name evidence="5" type="ORF">SAMN04489757_106147</name>
</gene>
<evidence type="ECO:0000256" key="4">
    <source>
        <dbReference type="RuleBase" id="RU000363"/>
    </source>
</evidence>
<keyword evidence="2" id="KW-0560">Oxidoreductase</keyword>
<dbReference type="SUPFAM" id="SSF51735">
    <property type="entry name" value="NAD(P)-binding Rossmann-fold domains"/>
    <property type="match status" value="1"/>
</dbReference>
<comment type="similarity">
    <text evidence="1 4">Belongs to the short-chain dehydrogenases/reductases (SDR) family.</text>
</comment>
<keyword evidence="6" id="KW-1185">Reference proteome</keyword>
<dbReference type="NCBIfam" id="NF047420">
    <property type="entry name" value="EF_P_mod_YmfI"/>
    <property type="match status" value="1"/>
</dbReference>
<organism evidence="5 6">
    <name type="scientific">Anaerocolumna aminovalerica</name>
    <dbReference type="NCBI Taxonomy" id="1527"/>
    <lineage>
        <taxon>Bacteria</taxon>
        <taxon>Bacillati</taxon>
        <taxon>Bacillota</taxon>
        <taxon>Clostridia</taxon>
        <taxon>Lachnospirales</taxon>
        <taxon>Lachnospiraceae</taxon>
        <taxon>Anaerocolumna</taxon>
    </lineage>
</organism>
<dbReference type="Pfam" id="PF00106">
    <property type="entry name" value="adh_short"/>
    <property type="match status" value="1"/>
</dbReference>
<dbReference type="PROSITE" id="PS00061">
    <property type="entry name" value="ADH_SHORT"/>
    <property type="match status" value="1"/>
</dbReference>
<dbReference type="GO" id="GO:0016491">
    <property type="term" value="F:oxidoreductase activity"/>
    <property type="evidence" value="ECO:0007669"/>
    <property type="project" value="UniProtKB-KW"/>
</dbReference>
<dbReference type="NCBIfam" id="NF009466">
    <property type="entry name" value="PRK12826.1-2"/>
    <property type="match status" value="1"/>
</dbReference>
<dbReference type="RefSeq" id="WP_091685088.1">
    <property type="nucleotide sequence ID" value="NZ_BAABFM010000013.1"/>
</dbReference>
<evidence type="ECO:0000313" key="5">
    <source>
        <dbReference type="EMBL" id="SFO01655.1"/>
    </source>
</evidence>
<dbReference type="InterPro" id="IPR020904">
    <property type="entry name" value="Sc_DH/Rdtase_CS"/>
</dbReference>
<dbReference type="EMBL" id="FOWD01000006">
    <property type="protein sequence ID" value="SFO01655.1"/>
    <property type="molecule type" value="Genomic_DNA"/>
</dbReference>
<keyword evidence="3" id="KW-0443">Lipid metabolism</keyword>
<dbReference type="FunFam" id="3.40.50.720:FF:000173">
    <property type="entry name" value="3-oxoacyl-[acyl-carrier protein] reductase"/>
    <property type="match status" value="1"/>
</dbReference>
<dbReference type="Proteomes" id="UP000198806">
    <property type="component" value="Unassembled WGS sequence"/>
</dbReference>
<evidence type="ECO:0000313" key="6">
    <source>
        <dbReference type="Proteomes" id="UP000198806"/>
    </source>
</evidence>
<dbReference type="Gene3D" id="3.40.50.720">
    <property type="entry name" value="NAD(P)-binding Rossmann-like Domain"/>
    <property type="match status" value="1"/>
</dbReference>